<accession>A0A1J5DN44</accession>
<dbReference type="EMBL" id="MNYI01000205">
    <property type="protein sequence ID" value="OIP37557.1"/>
    <property type="molecule type" value="Genomic_DNA"/>
</dbReference>
<name>A0A1J5DN44_9BACT</name>
<proteinExistence type="predicted"/>
<evidence type="ECO:0000259" key="1">
    <source>
        <dbReference type="Pfam" id="PF09509"/>
    </source>
</evidence>
<dbReference type="AlphaFoldDB" id="A0A1J5DN44"/>
<organism evidence="2 3">
    <name type="scientific">Candidatus Desantisbacteria bacterium CG2_30_40_21</name>
    <dbReference type="NCBI Taxonomy" id="1817895"/>
    <lineage>
        <taxon>Bacteria</taxon>
        <taxon>Candidatus Desantisiibacteriota</taxon>
    </lineage>
</organism>
<feature type="domain" description="Conserved hypothetical protein CHP02391" evidence="1">
    <location>
        <begin position="8"/>
        <end position="99"/>
    </location>
</feature>
<protein>
    <recommendedName>
        <fullName evidence="1">Conserved hypothetical protein CHP02391 domain-containing protein</fullName>
    </recommendedName>
</protein>
<evidence type="ECO:0000313" key="2">
    <source>
        <dbReference type="EMBL" id="OIP37557.1"/>
    </source>
</evidence>
<dbReference type="InterPro" id="IPR012654">
    <property type="entry name" value="CHP02391"/>
</dbReference>
<reference evidence="2 3" key="1">
    <citation type="journal article" date="2016" name="Environ. Microbiol.">
        <title>Genomic resolution of a cold subsurface aquifer community provides metabolic insights for novel microbes adapted to high CO concentrations.</title>
        <authorList>
            <person name="Probst A.J."/>
            <person name="Castelle C.J."/>
            <person name="Singh A."/>
            <person name="Brown C.T."/>
            <person name="Anantharaman K."/>
            <person name="Sharon I."/>
            <person name="Hug L.A."/>
            <person name="Burstein D."/>
            <person name="Emerson J.B."/>
            <person name="Thomas B.C."/>
            <person name="Banfield J.F."/>
        </authorList>
    </citation>
    <scope>NUCLEOTIDE SEQUENCE [LARGE SCALE GENOMIC DNA]</scope>
    <source>
        <strain evidence="2">CG2_30_40_21</strain>
    </source>
</reference>
<dbReference type="Pfam" id="PF09509">
    <property type="entry name" value="Hypoth_Ymh"/>
    <property type="match status" value="1"/>
</dbReference>
<comment type="caution">
    <text evidence="2">The sequence shown here is derived from an EMBL/GenBank/DDBJ whole genome shotgun (WGS) entry which is preliminary data.</text>
</comment>
<sequence length="218" mass="24260">MGITNTQAFEAMTQVELALKEKSGAKNKFGVNLAISLFGENKGIKGIKLCVPFGEEMQKKAEVLFQGAFSYYRNYAAHDGSKIDNRICLRVMILASELLDLIGASSQSFVDVGEVPGLIQTGVFSDREQLHKLLCFLGRGHIFPDYEGDGFYEDLAYEGFSDTQVQAVIDTGLVEYITQPYTPSKLDRLSPYDPPPPEELGWFELTKLGKEILERDVT</sequence>
<dbReference type="Proteomes" id="UP000183085">
    <property type="component" value="Unassembled WGS sequence"/>
</dbReference>
<dbReference type="STRING" id="1817895.AUJ95_08005"/>
<evidence type="ECO:0000313" key="3">
    <source>
        <dbReference type="Proteomes" id="UP000183085"/>
    </source>
</evidence>
<gene>
    <name evidence="2" type="ORF">AUJ95_08005</name>
</gene>